<name>A0A165HP42_9BASI</name>
<protein>
    <submittedName>
        <fullName evidence="1">Uncharacterized protein</fullName>
    </submittedName>
</protein>
<dbReference type="STRING" id="1353952.A0A165HP42"/>
<dbReference type="InParanoid" id="A0A165HP42"/>
<reference evidence="1 2" key="1">
    <citation type="journal article" date="2016" name="Mol. Biol. Evol.">
        <title>Comparative Genomics of Early-Diverging Mushroom-Forming Fungi Provides Insights into the Origins of Lignocellulose Decay Capabilities.</title>
        <authorList>
            <person name="Nagy L.G."/>
            <person name="Riley R."/>
            <person name="Tritt A."/>
            <person name="Adam C."/>
            <person name="Daum C."/>
            <person name="Floudas D."/>
            <person name="Sun H."/>
            <person name="Yadav J.S."/>
            <person name="Pangilinan J."/>
            <person name="Larsson K.H."/>
            <person name="Matsuura K."/>
            <person name="Barry K."/>
            <person name="Labutti K."/>
            <person name="Kuo R."/>
            <person name="Ohm R.A."/>
            <person name="Bhattacharya S.S."/>
            <person name="Shirouzu T."/>
            <person name="Yoshinaga Y."/>
            <person name="Martin F.M."/>
            <person name="Grigoriev I.V."/>
            <person name="Hibbett D.S."/>
        </authorList>
    </citation>
    <scope>NUCLEOTIDE SEQUENCE [LARGE SCALE GENOMIC DNA]</scope>
    <source>
        <strain evidence="1 2">HHB12733</strain>
    </source>
</reference>
<evidence type="ECO:0000313" key="2">
    <source>
        <dbReference type="Proteomes" id="UP000076842"/>
    </source>
</evidence>
<dbReference type="OrthoDB" id="3239894at2759"/>
<sequence>MLLDGKRMVTSPEEQKNKSDSLVLAQIRRGLQWVGELREVLQHTQPGIDVPHTFAVVAWLVPLPEMPNLADLYQNLPELEVEFWRHRQYQPLDDLAPDPLVLADDIAGVAARCEMEIEGETVWVTTGMSQVSPVDCLH</sequence>
<evidence type="ECO:0000313" key="1">
    <source>
        <dbReference type="EMBL" id="KZT59546.1"/>
    </source>
</evidence>
<dbReference type="EMBL" id="KV423939">
    <property type="protein sequence ID" value="KZT59546.1"/>
    <property type="molecule type" value="Genomic_DNA"/>
</dbReference>
<dbReference type="AlphaFoldDB" id="A0A165HP42"/>
<accession>A0A165HP42</accession>
<dbReference type="Proteomes" id="UP000076842">
    <property type="component" value="Unassembled WGS sequence"/>
</dbReference>
<organism evidence="1 2">
    <name type="scientific">Calocera cornea HHB12733</name>
    <dbReference type="NCBI Taxonomy" id="1353952"/>
    <lineage>
        <taxon>Eukaryota</taxon>
        <taxon>Fungi</taxon>
        <taxon>Dikarya</taxon>
        <taxon>Basidiomycota</taxon>
        <taxon>Agaricomycotina</taxon>
        <taxon>Dacrymycetes</taxon>
        <taxon>Dacrymycetales</taxon>
        <taxon>Dacrymycetaceae</taxon>
        <taxon>Calocera</taxon>
    </lineage>
</organism>
<keyword evidence="2" id="KW-1185">Reference proteome</keyword>
<proteinExistence type="predicted"/>
<gene>
    <name evidence="1" type="ORF">CALCODRAFT_186039</name>
</gene>